<dbReference type="SUPFAM" id="SSF51430">
    <property type="entry name" value="NAD(P)-linked oxidoreductase"/>
    <property type="match status" value="1"/>
</dbReference>
<dbReference type="InterPro" id="IPR050791">
    <property type="entry name" value="Aldo-Keto_reductase"/>
</dbReference>
<gene>
    <name evidence="3" type="ORF">MAPG_04190</name>
</gene>
<dbReference type="eggNOG" id="KOG1575">
    <property type="taxonomic scope" value="Eukaryota"/>
</dbReference>
<dbReference type="STRING" id="644358.A0A0C4DW22"/>
<dbReference type="AlphaFoldDB" id="A0A0C4DW22"/>
<evidence type="ECO:0000313" key="4">
    <source>
        <dbReference type="EnsemblFungi" id="MAPG_04190T0"/>
    </source>
</evidence>
<dbReference type="EMBL" id="GL876968">
    <property type="protein sequence ID" value="KLU85160.1"/>
    <property type="molecule type" value="Genomic_DNA"/>
</dbReference>
<dbReference type="OMA" id="CTHWDTS"/>
<dbReference type="PANTHER" id="PTHR43625">
    <property type="entry name" value="AFLATOXIN B1 ALDEHYDE REDUCTASE"/>
    <property type="match status" value="1"/>
</dbReference>
<evidence type="ECO:0000313" key="5">
    <source>
        <dbReference type="Proteomes" id="UP000011715"/>
    </source>
</evidence>
<dbReference type="InterPro" id="IPR036812">
    <property type="entry name" value="NAD(P)_OxRdtase_dom_sf"/>
</dbReference>
<name>A0A0C4DW22_MAGP6</name>
<dbReference type="GO" id="GO:0016491">
    <property type="term" value="F:oxidoreductase activity"/>
    <property type="evidence" value="ECO:0007669"/>
    <property type="project" value="UniProtKB-KW"/>
</dbReference>
<dbReference type="EMBL" id="ADBL01000993">
    <property type="status" value="NOT_ANNOTATED_CDS"/>
    <property type="molecule type" value="Genomic_DNA"/>
</dbReference>
<accession>A0A0C4DW22</accession>
<evidence type="ECO:0000259" key="2">
    <source>
        <dbReference type="Pfam" id="PF00248"/>
    </source>
</evidence>
<dbReference type="GO" id="GO:0005737">
    <property type="term" value="C:cytoplasm"/>
    <property type="evidence" value="ECO:0007669"/>
    <property type="project" value="TreeGrafter"/>
</dbReference>
<keyword evidence="1" id="KW-0560">Oxidoreductase</keyword>
<reference evidence="5" key="1">
    <citation type="submission" date="2010-05" db="EMBL/GenBank/DDBJ databases">
        <title>The genome sequence of Magnaporthe poae strain ATCC 64411.</title>
        <authorList>
            <person name="Ma L.-J."/>
            <person name="Dead R."/>
            <person name="Young S."/>
            <person name="Zeng Q."/>
            <person name="Koehrsen M."/>
            <person name="Alvarado L."/>
            <person name="Berlin A."/>
            <person name="Chapman S.B."/>
            <person name="Chen Z."/>
            <person name="Freedman E."/>
            <person name="Gellesch M."/>
            <person name="Goldberg J."/>
            <person name="Griggs A."/>
            <person name="Gujja S."/>
            <person name="Heilman E.R."/>
            <person name="Heiman D."/>
            <person name="Hepburn T."/>
            <person name="Howarth C."/>
            <person name="Jen D."/>
            <person name="Larson L."/>
            <person name="Mehta T."/>
            <person name="Neiman D."/>
            <person name="Pearson M."/>
            <person name="Roberts A."/>
            <person name="Saif S."/>
            <person name="Shea T."/>
            <person name="Shenoy N."/>
            <person name="Sisk P."/>
            <person name="Stolte C."/>
            <person name="Sykes S."/>
            <person name="Walk T."/>
            <person name="White J."/>
            <person name="Yandava C."/>
            <person name="Haas B."/>
            <person name="Nusbaum C."/>
            <person name="Birren B."/>
        </authorList>
    </citation>
    <scope>NUCLEOTIDE SEQUENCE [LARGE SCALE GENOMIC DNA]</scope>
    <source>
        <strain evidence="5">ATCC 64411 / 73-15</strain>
    </source>
</reference>
<reference evidence="3" key="2">
    <citation type="submission" date="2010-05" db="EMBL/GenBank/DDBJ databases">
        <title>The Genome Sequence of Magnaporthe poae strain ATCC 64411.</title>
        <authorList>
            <consortium name="The Broad Institute Genome Sequencing Platform"/>
            <consortium name="Broad Institute Genome Sequencing Center for Infectious Disease"/>
            <person name="Ma L.-J."/>
            <person name="Dead R."/>
            <person name="Young S."/>
            <person name="Zeng Q."/>
            <person name="Koehrsen M."/>
            <person name="Alvarado L."/>
            <person name="Berlin A."/>
            <person name="Chapman S.B."/>
            <person name="Chen Z."/>
            <person name="Freedman E."/>
            <person name="Gellesch M."/>
            <person name="Goldberg J."/>
            <person name="Griggs A."/>
            <person name="Gujja S."/>
            <person name="Heilman E.R."/>
            <person name="Heiman D."/>
            <person name="Hepburn T."/>
            <person name="Howarth C."/>
            <person name="Jen D."/>
            <person name="Larson L."/>
            <person name="Mehta T."/>
            <person name="Neiman D."/>
            <person name="Pearson M."/>
            <person name="Roberts A."/>
            <person name="Saif S."/>
            <person name="Shea T."/>
            <person name="Shenoy N."/>
            <person name="Sisk P."/>
            <person name="Stolte C."/>
            <person name="Sykes S."/>
            <person name="Walk T."/>
            <person name="White J."/>
            <person name="Yandava C."/>
            <person name="Haas B."/>
            <person name="Nusbaum C."/>
            <person name="Birren B."/>
        </authorList>
    </citation>
    <scope>NUCLEOTIDE SEQUENCE</scope>
    <source>
        <strain evidence="3">ATCC 64411</strain>
    </source>
</reference>
<dbReference type="OrthoDB" id="37537at2759"/>
<dbReference type="InterPro" id="IPR020471">
    <property type="entry name" value="AKR"/>
</dbReference>
<dbReference type="EnsemblFungi" id="MAPG_04190T0">
    <property type="protein sequence ID" value="MAPG_04190T0"/>
    <property type="gene ID" value="MAPG_04190"/>
</dbReference>
<organism evidence="4 5">
    <name type="scientific">Magnaporthiopsis poae (strain ATCC 64411 / 73-15)</name>
    <name type="common">Kentucky bluegrass fungus</name>
    <name type="synonym">Magnaporthe poae</name>
    <dbReference type="NCBI Taxonomy" id="644358"/>
    <lineage>
        <taxon>Eukaryota</taxon>
        <taxon>Fungi</taxon>
        <taxon>Dikarya</taxon>
        <taxon>Ascomycota</taxon>
        <taxon>Pezizomycotina</taxon>
        <taxon>Sordariomycetes</taxon>
        <taxon>Sordariomycetidae</taxon>
        <taxon>Magnaporthales</taxon>
        <taxon>Magnaporthaceae</taxon>
        <taxon>Magnaporthiopsis</taxon>
    </lineage>
</organism>
<dbReference type="EMBL" id="ADBL01000992">
    <property type="status" value="NOT_ANNOTATED_CDS"/>
    <property type="molecule type" value="Genomic_DNA"/>
</dbReference>
<protein>
    <recommendedName>
        <fullName evidence="2">NADP-dependent oxidoreductase domain-containing protein</fullName>
    </recommendedName>
</protein>
<dbReference type="PRINTS" id="PR00069">
    <property type="entry name" value="ALDKETRDTASE"/>
</dbReference>
<dbReference type="InterPro" id="IPR023210">
    <property type="entry name" value="NADP_OxRdtase_dom"/>
</dbReference>
<sequence length="265" mass="29197">MAPPAKIPTRRLGKNGPEVAAIGFGLMGLSWGYGAVGSDEERLKVLDRAWEIGATNWDSANIYGDSEDLIGKWFKLHPERRADIFLATKFAGRVTESGFTVDSSPEHCRDAIKTSLERLGVDHVDLYYVHRLTKEVPIEKTVEAMAELVKEGKVRHLGLSECSSSSLRRAHAVHPIAAVQEMARAKGCTAAQLTLAWLLAQGDDIIPIPGTKRIKLLEENTAAVHVKLSPEEVKRFRDEVEKANIQGTRSLPSTEAMEYADTVEL</sequence>
<dbReference type="Gene3D" id="3.20.20.100">
    <property type="entry name" value="NADP-dependent oxidoreductase domain"/>
    <property type="match status" value="2"/>
</dbReference>
<dbReference type="VEuPathDB" id="FungiDB:MAPG_04190"/>
<reference evidence="3" key="3">
    <citation type="submission" date="2011-03" db="EMBL/GenBank/DDBJ databases">
        <title>Annotation of Magnaporthe poae ATCC 64411.</title>
        <authorList>
            <person name="Ma L.-J."/>
            <person name="Dead R."/>
            <person name="Young S.K."/>
            <person name="Zeng Q."/>
            <person name="Gargeya S."/>
            <person name="Fitzgerald M."/>
            <person name="Haas B."/>
            <person name="Abouelleil A."/>
            <person name="Alvarado L."/>
            <person name="Arachchi H.M."/>
            <person name="Berlin A."/>
            <person name="Brown A."/>
            <person name="Chapman S.B."/>
            <person name="Chen Z."/>
            <person name="Dunbar C."/>
            <person name="Freedman E."/>
            <person name="Gearin G."/>
            <person name="Gellesch M."/>
            <person name="Goldberg J."/>
            <person name="Griggs A."/>
            <person name="Gujja S."/>
            <person name="Heiman D."/>
            <person name="Howarth C."/>
            <person name="Larson L."/>
            <person name="Lui A."/>
            <person name="MacDonald P.J.P."/>
            <person name="Mehta T."/>
            <person name="Montmayeur A."/>
            <person name="Murphy C."/>
            <person name="Neiman D."/>
            <person name="Pearson M."/>
            <person name="Priest M."/>
            <person name="Roberts A."/>
            <person name="Saif S."/>
            <person name="Shea T."/>
            <person name="Shenoy N."/>
            <person name="Sisk P."/>
            <person name="Stolte C."/>
            <person name="Sykes S."/>
            <person name="Yandava C."/>
            <person name="Wortman J."/>
            <person name="Nusbaum C."/>
            <person name="Birren B."/>
        </authorList>
    </citation>
    <scope>NUCLEOTIDE SEQUENCE</scope>
    <source>
        <strain evidence="3">ATCC 64411</strain>
    </source>
</reference>
<reference evidence="4" key="5">
    <citation type="submission" date="2015-06" db="UniProtKB">
        <authorList>
            <consortium name="EnsemblFungi"/>
        </authorList>
    </citation>
    <scope>IDENTIFICATION</scope>
    <source>
        <strain evidence="4">ATCC 64411</strain>
    </source>
</reference>
<keyword evidence="5" id="KW-1185">Reference proteome</keyword>
<dbReference type="Pfam" id="PF00248">
    <property type="entry name" value="Aldo_ket_red"/>
    <property type="match status" value="1"/>
</dbReference>
<dbReference type="PANTHER" id="PTHR43625:SF40">
    <property type="entry name" value="ALDO-KETO REDUCTASE YAKC [NADP(+)]"/>
    <property type="match status" value="1"/>
</dbReference>
<proteinExistence type="predicted"/>
<feature type="domain" description="NADP-dependent oxidoreductase" evidence="2">
    <location>
        <begin position="21"/>
        <end position="180"/>
    </location>
</feature>
<reference evidence="4" key="4">
    <citation type="journal article" date="2015" name="G3 (Bethesda)">
        <title>Genome sequences of three phytopathogenic species of the Magnaporthaceae family of fungi.</title>
        <authorList>
            <person name="Okagaki L.H."/>
            <person name="Nunes C.C."/>
            <person name="Sailsbery J."/>
            <person name="Clay B."/>
            <person name="Brown D."/>
            <person name="John T."/>
            <person name="Oh Y."/>
            <person name="Young N."/>
            <person name="Fitzgerald M."/>
            <person name="Haas B.J."/>
            <person name="Zeng Q."/>
            <person name="Young S."/>
            <person name="Adiconis X."/>
            <person name="Fan L."/>
            <person name="Levin J.Z."/>
            <person name="Mitchell T.K."/>
            <person name="Okubara P.A."/>
            <person name="Farman M.L."/>
            <person name="Kohn L.M."/>
            <person name="Birren B."/>
            <person name="Ma L.-J."/>
            <person name="Dean R.A."/>
        </authorList>
    </citation>
    <scope>NUCLEOTIDE SEQUENCE</scope>
    <source>
        <strain evidence="4">ATCC 64411 / 73-15</strain>
    </source>
</reference>
<evidence type="ECO:0000313" key="3">
    <source>
        <dbReference type="EMBL" id="KLU85160.1"/>
    </source>
</evidence>
<dbReference type="Proteomes" id="UP000011715">
    <property type="component" value="Unassembled WGS sequence"/>
</dbReference>
<evidence type="ECO:0000256" key="1">
    <source>
        <dbReference type="ARBA" id="ARBA00023002"/>
    </source>
</evidence>